<name>A0A7S2PGS5_9DINO</name>
<feature type="compositionally biased region" description="Low complexity" evidence="1">
    <location>
        <begin position="243"/>
        <end position="257"/>
    </location>
</feature>
<feature type="region of interest" description="Disordered" evidence="1">
    <location>
        <begin position="229"/>
        <end position="259"/>
    </location>
</feature>
<accession>A0A7S2PGS5</accession>
<dbReference type="EMBL" id="HBGW01057239">
    <property type="protein sequence ID" value="CAD9596369.1"/>
    <property type="molecule type" value="Transcribed_RNA"/>
</dbReference>
<protein>
    <submittedName>
        <fullName evidence="2">Uncharacterized protein</fullName>
    </submittedName>
</protein>
<gene>
    <name evidence="2" type="ORF">BRAN1462_LOCUS36381</name>
</gene>
<reference evidence="2" key="1">
    <citation type="submission" date="2021-01" db="EMBL/GenBank/DDBJ databases">
        <authorList>
            <person name="Corre E."/>
            <person name="Pelletier E."/>
            <person name="Niang G."/>
            <person name="Scheremetjew M."/>
            <person name="Finn R."/>
            <person name="Kale V."/>
            <person name="Holt S."/>
            <person name="Cochrane G."/>
            <person name="Meng A."/>
            <person name="Brown T."/>
            <person name="Cohen L."/>
        </authorList>
    </citation>
    <scope>NUCLEOTIDE SEQUENCE</scope>
    <source>
        <strain evidence="2">RCC3387</strain>
    </source>
</reference>
<proteinExistence type="predicted"/>
<evidence type="ECO:0000313" key="2">
    <source>
        <dbReference type="EMBL" id="CAD9596369.1"/>
    </source>
</evidence>
<dbReference type="AlphaFoldDB" id="A0A7S2PGS5"/>
<evidence type="ECO:0000256" key="1">
    <source>
        <dbReference type="SAM" id="MobiDB-lite"/>
    </source>
</evidence>
<sequence>MDNTSVPLATWVARVNGLFMTLRDAHVSWQNLPTQPAEVLSEMFKLALVSKDGEIVRLDVSAAPGDILLDGEGVPVVADGAGGVVQSIGGSAPFAWLQAAILESPAFPLPYKSVGARMNALVAKMHTGIMWGLGDLGALDSLEGGPIAVELKDASGSVSQTTWQWHILSSYKRAAPQCATFACAVDALEPSLRAPGEYAGQIKDALDILRADWQDVVPAPAEMAPARAKVAEEPPGEAGGPPAGSKAAKAMPAAPEPLSGDSVPKDVFAWLLEPTKSTDTYGFLAFRKGDDGVEYGVFKYTTFLLSAAYGVPAPAGYDLLTDSGSDVRTLDMMRAKWSAFAAEAQRRGVTRLIVDGVGNGGGLTSLAWQFVQFMLPDLPFVDTCGMVSRPIPKAYKLWEAVNLVPVYEFMTLEGLQQARFAQFGKDPAALQSVVSNTQALLGVAHSLNLLDKSEETGLIKQLEEAHEDAKSPDTAWTGFVKFFNALHGLGNTENPFSNPSTVMIEAYRHPSLEIRGGDNRSFTTKMMDCPAGSPGNLTNPFDDIVIVSDGLCGSSCYLATGTTWAVAKKFGKRKVRFATFGGVGGSIADAKKTLSATSFPGGNVMRNGAEAVVKPVLRGLLVQTLVANFIGSNATVHGLTAAFAEMVSLVPYYSNSLPGFTQSQVYQPSFGPHAPPAEYVFVPTDLYIPYWFKSVSGTSPREWDLSQLEMMYASAAQAFSK</sequence>
<organism evidence="2">
    <name type="scientific">Zooxanthella nutricula</name>
    <dbReference type="NCBI Taxonomy" id="1333877"/>
    <lineage>
        <taxon>Eukaryota</taxon>
        <taxon>Sar</taxon>
        <taxon>Alveolata</taxon>
        <taxon>Dinophyceae</taxon>
        <taxon>Peridiniales</taxon>
        <taxon>Peridiniales incertae sedis</taxon>
        <taxon>Zooxanthella</taxon>
    </lineage>
</organism>